<feature type="compositionally biased region" description="Basic and acidic residues" evidence="1">
    <location>
        <begin position="700"/>
        <end position="709"/>
    </location>
</feature>
<evidence type="ECO:0000256" key="1">
    <source>
        <dbReference type="SAM" id="MobiDB-lite"/>
    </source>
</evidence>
<comment type="caution">
    <text evidence="3">The sequence shown here is derived from an EMBL/GenBank/DDBJ whole genome shotgun (WGS) entry which is preliminary data.</text>
</comment>
<feature type="region of interest" description="Disordered" evidence="1">
    <location>
        <begin position="590"/>
        <end position="618"/>
    </location>
</feature>
<keyword evidence="2" id="KW-1133">Transmembrane helix</keyword>
<reference evidence="3" key="1">
    <citation type="journal article" date="2020" name="bioRxiv">
        <title>Comparative genomics of Chlamydomonas.</title>
        <authorList>
            <person name="Craig R.J."/>
            <person name="Hasan A.R."/>
            <person name="Ness R.W."/>
            <person name="Keightley P.D."/>
        </authorList>
    </citation>
    <scope>NUCLEOTIDE SEQUENCE</scope>
    <source>
        <strain evidence="3">CCAP 11/70</strain>
    </source>
</reference>
<dbReference type="Proteomes" id="UP000612055">
    <property type="component" value="Unassembled WGS sequence"/>
</dbReference>
<feature type="compositionally biased region" description="Low complexity" evidence="1">
    <location>
        <begin position="759"/>
        <end position="777"/>
    </location>
</feature>
<feature type="transmembrane region" description="Helical" evidence="2">
    <location>
        <begin position="860"/>
        <end position="877"/>
    </location>
</feature>
<feature type="region of interest" description="Disordered" evidence="1">
    <location>
        <begin position="700"/>
        <end position="720"/>
    </location>
</feature>
<evidence type="ECO:0000256" key="2">
    <source>
        <dbReference type="SAM" id="Phobius"/>
    </source>
</evidence>
<feature type="transmembrane region" description="Helical" evidence="2">
    <location>
        <begin position="825"/>
        <end position="848"/>
    </location>
</feature>
<accession>A0A835XNM8</accession>
<feature type="region of interest" description="Disordered" evidence="1">
    <location>
        <begin position="1"/>
        <end position="20"/>
    </location>
</feature>
<keyword evidence="2" id="KW-0812">Transmembrane</keyword>
<feature type="region of interest" description="Disordered" evidence="1">
    <location>
        <begin position="451"/>
        <end position="484"/>
    </location>
</feature>
<sequence>MLTTTPSPPRMRLTGAASGVSTDTGISHAALSPGASVVDSIATIASLRAGALRYRSAVGAGAAAPFPRLVGGGQLHLKLPGVQPSDLPPGFLAAVSAALSEHNTGLQVVGAYVRKGCIELTLDLMERRLGPGEPHPAAGPPSDLASHEELDLPAIVLSALGVPPPVAGVGGSAGAPVVLVQCGGDTWGVRWDADAMQWQLSERPASAAASVAGGQSGGGGSRLAAVTVTAPLALYAPVQLDAGPGAARRFTILVSGPDLDFGLAASAASSGLAVKPAGGAAGPVTIIAKANGRTAVASVLSARRGGASLGYARGAGAEYDAAPQLYGSAAAGAVRPQGDVTVVELDLDVGYLSAGRPTSSLGLVVRLELWSSTGLVLGTASLAMLRDGACVRELLAMEAEWARAGDADPQSPGFLSPAAQREETVELLLDLGAWLDFAAFALAPPAAAAGPSAVARGGSPRGARAQAQAQAEITSPRASDAEPDSVDLSDQVRCLYLEAGVQPTFIGAGRHLLRHFLHDGRLELARAIYRDLAAATGAAGAIAPDDDEEGADAGAASALTLLHRSVRSGRREVVEQALAWQAAAAADGPVAAAAASDDDDDDTAEAAPPPTSAWAARGPDRLTPLHLLAVDARCGESDAEGQEAARGIEALLRWVMGAFPDAVTVWHTARDASGSTPAALWATLGGEDLLVAAAAEALAAERRPEEAGSSRDSQTTSDGSTRALAGLFSTATATATMEPAPAPFSTAAAAALASAPSTSAAPASSSSELTPPTATATGPDEPFQDAAPLPPRAASITGSPGPAQLLRLAWTGFPSAAQERRYLDFVTLSSAPSTLLWLVIMVFAHAAAFLKSISTGDARQALIGGTAYVITLALMLVRPRLYGAWRERLMLACLSGRCLCRFLICALPSFLHMSDSVIKYVHYGLDVLLDGFLEGTFEPIRVPHVLLARIIEWPGAAGLIYTHGVRTTYGAALLRASLPAVVGFTMTAFMDVRSRAAFLRAERARLAAGVNTGSAAGVVAGKAKED</sequence>
<feature type="compositionally biased region" description="Polar residues" evidence="1">
    <location>
        <begin position="710"/>
        <end position="720"/>
    </location>
</feature>
<evidence type="ECO:0000313" key="4">
    <source>
        <dbReference type="Proteomes" id="UP000612055"/>
    </source>
</evidence>
<evidence type="ECO:0000313" key="3">
    <source>
        <dbReference type="EMBL" id="KAG2487383.1"/>
    </source>
</evidence>
<dbReference type="EMBL" id="JAEHOE010000097">
    <property type="protein sequence ID" value="KAG2487383.1"/>
    <property type="molecule type" value="Genomic_DNA"/>
</dbReference>
<gene>
    <name evidence="3" type="ORF">HYH03_013952</name>
</gene>
<keyword evidence="4" id="KW-1185">Reference proteome</keyword>
<feature type="compositionally biased region" description="Low complexity" evidence="1">
    <location>
        <begin position="451"/>
        <end position="471"/>
    </location>
</feature>
<dbReference type="AlphaFoldDB" id="A0A835XNM8"/>
<proteinExistence type="predicted"/>
<feature type="region of interest" description="Disordered" evidence="1">
    <location>
        <begin position="759"/>
        <end position="796"/>
    </location>
</feature>
<name>A0A835XNM8_9CHLO</name>
<dbReference type="OrthoDB" id="544740at2759"/>
<keyword evidence="2" id="KW-0472">Membrane</keyword>
<organism evidence="3 4">
    <name type="scientific">Edaphochlamys debaryana</name>
    <dbReference type="NCBI Taxonomy" id="47281"/>
    <lineage>
        <taxon>Eukaryota</taxon>
        <taxon>Viridiplantae</taxon>
        <taxon>Chlorophyta</taxon>
        <taxon>core chlorophytes</taxon>
        <taxon>Chlorophyceae</taxon>
        <taxon>CS clade</taxon>
        <taxon>Chlamydomonadales</taxon>
        <taxon>Chlamydomonadales incertae sedis</taxon>
        <taxon>Edaphochlamys</taxon>
    </lineage>
</organism>
<protein>
    <submittedName>
        <fullName evidence="3">Uncharacterized protein</fullName>
    </submittedName>
</protein>